<dbReference type="Pfam" id="PF16321">
    <property type="entry name" value="Ribosom_S30AE_C"/>
    <property type="match status" value="1"/>
</dbReference>
<dbReference type="PANTHER" id="PTHR33231:SF1">
    <property type="entry name" value="30S RIBOSOMAL PROTEIN"/>
    <property type="match status" value="1"/>
</dbReference>
<dbReference type="Proteomes" id="UP001595912">
    <property type="component" value="Unassembled WGS sequence"/>
</dbReference>
<name>A0ABV9WAE6_9ACTN</name>
<dbReference type="InterPro" id="IPR050574">
    <property type="entry name" value="HPF/YfiA_ribosome-assoc"/>
</dbReference>
<sequence length="242" mass="25984">MPELVDVDVRSRGPVGRHERECARAMVGAVIARHPGSGAARVRLTGEHRPDGPVVVQVNLRVCGAPARIQVDGPTAAAAISAGAVRLDRQIRRLRTAWEPWPWPDPERRTLAVAGRDRITRRKTAAIRPRSTCQASSVLAAMDYDVFLFIDADTGEDAVIYRAGPTGLRVARQHGMRPAAGSGTPTPTVNSRRTPVLSAQAAAGRLADGWLPFLFFTDDGDGRGRLVYRRYDGGVGLLGPAG</sequence>
<comment type="caution">
    <text evidence="2">The sequence shown here is derived from an EMBL/GenBank/DDBJ whole genome shotgun (WGS) entry which is preliminary data.</text>
</comment>
<dbReference type="RefSeq" id="WP_380124421.1">
    <property type="nucleotide sequence ID" value="NZ_JBHSIU010000066.1"/>
</dbReference>
<dbReference type="InterPro" id="IPR032528">
    <property type="entry name" value="Ribosom_S30AE_C"/>
</dbReference>
<proteinExistence type="predicted"/>
<accession>A0ABV9WAE6</accession>
<dbReference type="Gene3D" id="3.30.505.50">
    <property type="entry name" value="Sigma 54 modulation/S30EA ribosomal protein, C-terminal domain"/>
    <property type="match status" value="1"/>
</dbReference>
<dbReference type="InterPro" id="IPR038416">
    <property type="entry name" value="Ribosom_S30AE_C_sf"/>
</dbReference>
<gene>
    <name evidence="2" type="ORF">ACFPIJ_42460</name>
</gene>
<evidence type="ECO:0000313" key="2">
    <source>
        <dbReference type="EMBL" id="MFC5004478.1"/>
    </source>
</evidence>
<evidence type="ECO:0000259" key="1">
    <source>
        <dbReference type="Pfam" id="PF16321"/>
    </source>
</evidence>
<dbReference type="EMBL" id="JBHSIU010000066">
    <property type="protein sequence ID" value="MFC5004478.1"/>
    <property type="molecule type" value="Genomic_DNA"/>
</dbReference>
<reference evidence="3" key="1">
    <citation type="journal article" date="2019" name="Int. J. Syst. Evol. Microbiol.">
        <title>The Global Catalogue of Microorganisms (GCM) 10K type strain sequencing project: providing services to taxonomists for standard genome sequencing and annotation.</title>
        <authorList>
            <consortium name="The Broad Institute Genomics Platform"/>
            <consortium name="The Broad Institute Genome Sequencing Center for Infectious Disease"/>
            <person name="Wu L."/>
            <person name="Ma J."/>
        </authorList>
    </citation>
    <scope>NUCLEOTIDE SEQUENCE [LARGE SCALE GENOMIC DNA]</scope>
    <source>
        <strain evidence="3">CGMCC 4.7152</strain>
    </source>
</reference>
<keyword evidence="3" id="KW-1185">Reference proteome</keyword>
<evidence type="ECO:0000313" key="3">
    <source>
        <dbReference type="Proteomes" id="UP001595912"/>
    </source>
</evidence>
<organism evidence="2 3">
    <name type="scientific">Dactylosporangium cerinum</name>
    <dbReference type="NCBI Taxonomy" id="1434730"/>
    <lineage>
        <taxon>Bacteria</taxon>
        <taxon>Bacillati</taxon>
        <taxon>Actinomycetota</taxon>
        <taxon>Actinomycetes</taxon>
        <taxon>Micromonosporales</taxon>
        <taxon>Micromonosporaceae</taxon>
        <taxon>Dactylosporangium</taxon>
    </lineage>
</organism>
<protein>
    <submittedName>
        <fullName evidence="2">Sigma 54 modulation/S30EA ribosomal C-terminal domain-containing protein</fullName>
    </submittedName>
</protein>
<feature type="domain" description="Sigma 54 modulation/S30EA ribosomal protein C-terminal" evidence="1">
    <location>
        <begin position="117"/>
        <end position="167"/>
    </location>
</feature>
<dbReference type="PANTHER" id="PTHR33231">
    <property type="entry name" value="30S RIBOSOMAL PROTEIN"/>
    <property type="match status" value="1"/>
</dbReference>